<gene>
    <name evidence="1" type="ORF">HNR60_002306</name>
</gene>
<proteinExistence type="predicted"/>
<dbReference type="AlphaFoldDB" id="A0A7W7Z415"/>
<sequence length="114" mass="12534">MSEFEIAQQVLSCLRQAAREAPQTALPMLKRLTRLVGGDGCRHPLEVDEARSAAFMAVCGYAKALHRGQPADRLWSLAVQATEHWQSLTRRPVYSSQLALGVAGWNTSAKPSMQ</sequence>
<dbReference type="EMBL" id="JACHIH010000012">
    <property type="protein sequence ID" value="MBB5047549.1"/>
    <property type="molecule type" value="Genomic_DNA"/>
</dbReference>
<reference evidence="1 2" key="1">
    <citation type="submission" date="2020-08" db="EMBL/GenBank/DDBJ databases">
        <title>Genomic Encyclopedia of Type Strains, Phase IV (KMG-IV): sequencing the most valuable type-strain genomes for metagenomic binning, comparative biology and taxonomic classification.</title>
        <authorList>
            <person name="Goeker M."/>
        </authorList>
    </citation>
    <scope>NUCLEOTIDE SEQUENCE [LARGE SCALE GENOMIC DNA]</scope>
    <source>
        <strain evidence="1 2">DSM 12706</strain>
    </source>
</reference>
<dbReference type="Proteomes" id="UP000542353">
    <property type="component" value="Unassembled WGS sequence"/>
</dbReference>
<evidence type="ECO:0000313" key="2">
    <source>
        <dbReference type="Proteomes" id="UP000542353"/>
    </source>
</evidence>
<comment type="caution">
    <text evidence="1">The sequence shown here is derived from an EMBL/GenBank/DDBJ whole genome shotgun (WGS) entry which is preliminary data.</text>
</comment>
<organism evidence="1 2">
    <name type="scientific">Rhodopseudomonas rhenobacensis</name>
    <dbReference type="NCBI Taxonomy" id="87461"/>
    <lineage>
        <taxon>Bacteria</taxon>
        <taxon>Pseudomonadati</taxon>
        <taxon>Pseudomonadota</taxon>
        <taxon>Alphaproteobacteria</taxon>
        <taxon>Hyphomicrobiales</taxon>
        <taxon>Nitrobacteraceae</taxon>
        <taxon>Rhodopseudomonas</taxon>
    </lineage>
</organism>
<keyword evidence="2" id="KW-1185">Reference proteome</keyword>
<protein>
    <submittedName>
        <fullName evidence="1">Uncharacterized protein</fullName>
    </submittedName>
</protein>
<dbReference type="RefSeq" id="WP_184257485.1">
    <property type="nucleotide sequence ID" value="NZ_JACHIH010000012.1"/>
</dbReference>
<evidence type="ECO:0000313" key="1">
    <source>
        <dbReference type="EMBL" id="MBB5047549.1"/>
    </source>
</evidence>
<name>A0A7W7Z415_9BRAD</name>
<accession>A0A7W7Z415</accession>